<dbReference type="PANTHER" id="PTHR47505">
    <property type="entry name" value="DNA UTILIZATION PROTEIN YHGH"/>
    <property type="match status" value="1"/>
</dbReference>
<dbReference type="AlphaFoldDB" id="A0A212J899"/>
<evidence type="ECO:0000259" key="2">
    <source>
        <dbReference type="Pfam" id="PF00156"/>
    </source>
</evidence>
<dbReference type="Pfam" id="PF18912">
    <property type="entry name" value="DZR_2"/>
    <property type="match status" value="1"/>
</dbReference>
<dbReference type="CDD" id="cd06223">
    <property type="entry name" value="PRTases_typeI"/>
    <property type="match status" value="1"/>
</dbReference>
<dbReference type="InterPro" id="IPR000836">
    <property type="entry name" value="PRTase_dom"/>
</dbReference>
<dbReference type="EMBL" id="FLUN01000001">
    <property type="protein sequence ID" value="SBV95646.1"/>
    <property type="molecule type" value="Genomic_DNA"/>
</dbReference>
<dbReference type="Gene3D" id="3.40.50.2020">
    <property type="match status" value="1"/>
</dbReference>
<dbReference type="InterPro" id="IPR044005">
    <property type="entry name" value="DZR_2"/>
</dbReference>
<proteinExistence type="inferred from homology"/>
<dbReference type="SUPFAM" id="SSF53271">
    <property type="entry name" value="PRTase-like"/>
    <property type="match status" value="1"/>
</dbReference>
<name>A0A212J899_9FIRM</name>
<evidence type="ECO:0000256" key="1">
    <source>
        <dbReference type="ARBA" id="ARBA00008007"/>
    </source>
</evidence>
<comment type="similarity">
    <text evidence="1">Belongs to the ComF/GntX family.</text>
</comment>
<feature type="domain" description="Phosphoribosyltransferase" evidence="2">
    <location>
        <begin position="123"/>
        <end position="219"/>
    </location>
</feature>
<organism evidence="4">
    <name type="scientific">uncultured Eubacteriales bacterium</name>
    <dbReference type="NCBI Taxonomy" id="172733"/>
    <lineage>
        <taxon>Bacteria</taxon>
        <taxon>Bacillati</taxon>
        <taxon>Bacillota</taxon>
        <taxon>Clostridia</taxon>
        <taxon>Eubacteriales</taxon>
        <taxon>environmental samples</taxon>
    </lineage>
</organism>
<dbReference type="Pfam" id="PF00156">
    <property type="entry name" value="Pribosyltran"/>
    <property type="match status" value="1"/>
</dbReference>
<feature type="domain" description="Double zinc ribbon" evidence="3">
    <location>
        <begin position="8"/>
        <end position="48"/>
    </location>
</feature>
<sequence>MSTPLSAFLDLLFPPKCAFCGRLLKRGERGLCAKCQASLPWLTGPAAEQKGEFYRVCVSPLRYQGEVRASIHRYKFKGGQGYAGLYGALVAQCVKDHLAGEYDLITWVPLSDKRRRERGYDQAFLLAQAAALELDTAAVELLRKCRHTDAQSGVKGEAERRANILGAYEVVDGELAEGKRVLLIDDVVTTGSTLSECARALRTAGAKEVVCATLAQAKHER</sequence>
<gene>
    <name evidence="4" type="ORF">KL86CLO1_10673</name>
</gene>
<protein>
    <submittedName>
        <fullName evidence="4">ComF family protein</fullName>
    </submittedName>
</protein>
<dbReference type="PANTHER" id="PTHR47505:SF1">
    <property type="entry name" value="DNA UTILIZATION PROTEIN YHGH"/>
    <property type="match status" value="1"/>
</dbReference>
<reference evidence="4" key="1">
    <citation type="submission" date="2016-04" db="EMBL/GenBank/DDBJ databases">
        <authorList>
            <person name="Evans L.H."/>
            <person name="Alamgir A."/>
            <person name="Owens N."/>
            <person name="Weber N.D."/>
            <person name="Virtaneva K."/>
            <person name="Barbian K."/>
            <person name="Babar A."/>
            <person name="Rosenke K."/>
        </authorList>
    </citation>
    <scope>NUCLEOTIDE SEQUENCE</scope>
    <source>
        <strain evidence="4">86</strain>
    </source>
</reference>
<dbReference type="InterPro" id="IPR029057">
    <property type="entry name" value="PRTase-like"/>
</dbReference>
<dbReference type="InterPro" id="IPR051910">
    <property type="entry name" value="ComF/GntX_DNA_util-trans"/>
</dbReference>
<evidence type="ECO:0000313" key="4">
    <source>
        <dbReference type="EMBL" id="SBV95646.1"/>
    </source>
</evidence>
<accession>A0A212J899</accession>
<evidence type="ECO:0000259" key="3">
    <source>
        <dbReference type="Pfam" id="PF18912"/>
    </source>
</evidence>